<evidence type="ECO:0000313" key="2">
    <source>
        <dbReference type="Proteomes" id="UP001233999"/>
    </source>
</evidence>
<dbReference type="EMBL" id="JASPKZ010009355">
    <property type="protein sequence ID" value="KAJ9577557.1"/>
    <property type="molecule type" value="Genomic_DNA"/>
</dbReference>
<reference evidence="1" key="1">
    <citation type="journal article" date="2023" name="IScience">
        <title>Live-bearing cockroach genome reveals convergent evolutionary mechanisms linked to viviparity in insects and beyond.</title>
        <authorList>
            <person name="Fouks B."/>
            <person name="Harrison M.C."/>
            <person name="Mikhailova A.A."/>
            <person name="Marchal E."/>
            <person name="English S."/>
            <person name="Carruthers M."/>
            <person name="Jennings E.C."/>
            <person name="Chiamaka E.L."/>
            <person name="Frigard R.A."/>
            <person name="Pippel M."/>
            <person name="Attardo G.M."/>
            <person name="Benoit J.B."/>
            <person name="Bornberg-Bauer E."/>
            <person name="Tobe S.S."/>
        </authorList>
    </citation>
    <scope>NUCLEOTIDE SEQUENCE</scope>
    <source>
        <strain evidence="1">Stay&amp;Tobe</strain>
    </source>
</reference>
<comment type="caution">
    <text evidence="1">The sequence shown here is derived from an EMBL/GenBank/DDBJ whole genome shotgun (WGS) entry which is preliminary data.</text>
</comment>
<dbReference type="Proteomes" id="UP001233999">
    <property type="component" value="Unassembled WGS sequence"/>
</dbReference>
<sequence length="269" mass="29207">LQVTNIGFYIGKNEVLPSHRNKMACKVGFLFLALLFSFSHAKEARGLFSSAVTTGSNNNKENVTEVFLNITQKSIDAIKSSIAQADSYTSELKNKIEENVEAFNSDFEEEVLKARETVREAAKEAIVRGADVTQCISDFTSNMSAISESSGSEFQDCSAPYVSSVVNTTSRLRELNSTSVTLYPVTAANCVLCLLDVMCHIKAVENAAMMQTKINADIASYMQDLGSEALVAQDSISSCADASYSSASEEIQQIVQDALEMSSKCLDFV</sequence>
<feature type="non-terminal residue" evidence="1">
    <location>
        <position position="1"/>
    </location>
</feature>
<dbReference type="AlphaFoldDB" id="A0AAD8E5Q9"/>
<accession>A0AAD8E5Q9</accession>
<protein>
    <submittedName>
        <fullName evidence="1">Uncharacterized protein</fullName>
    </submittedName>
</protein>
<gene>
    <name evidence="1" type="ORF">L9F63_005930</name>
</gene>
<proteinExistence type="predicted"/>
<organism evidence="1 2">
    <name type="scientific">Diploptera punctata</name>
    <name type="common">Pacific beetle cockroach</name>
    <dbReference type="NCBI Taxonomy" id="6984"/>
    <lineage>
        <taxon>Eukaryota</taxon>
        <taxon>Metazoa</taxon>
        <taxon>Ecdysozoa</taxon>
        <taxon>Arthropoda</taxon>
        <taxon>Hexapoda</taxon>
        <taxon>Insecta</taxon>
        <taxon>Pterygota</taxon>
        <taxon>Neoptera</taxon>
        <taxon>Polyneoptera</taxon>
        <taxon>Dictyoptera</taxon>
        <taxon>Blattodea</taxon>
        <taxon>Blaberoidea</taxon>
        <taxon>Blaberidae</taxon>
        <taxon>Diplopterinae</taxon>
        <taxon>Diploptera</taxon>
    </lineage>
</organism>
<name>A0AAD8E5Q9_DIPPU</name>
<reference evidence="1" key="2">
    <citation type="submission" date="2023-05" db="EMBL/GenBank/DDBJ databases">
        <authorList>
            <person name="Fouks B."/>
        </authorList>
    </citation>
    <scope>NUCLEOTIDE SEQUENCE</scope>
    <source>
        <strain evidence="1">Stay&amp;Tobe</strain>
        <tissue evidence="1">Testes</tissue>
    </source>
</reference>
<evidence type="ECO:0000313" key="1">
    <source>
        <dbReference type="EMBL" id="KAJ9577557.1"/>
    </source>
</evidence>
<keyword evidence="2" id="KW-1185">Reference proteome</keyword>